<evidence type="ECO:0000313" key="2">
    <source>
        <dbReference type="Proteomes" id="UP000029986"/>
    </source>
</evidence>
<keyword evidence="2" id="KW-1185">Reference proteome</keyword>
<gene>
    <name evidence="1" type="ORF">AT03_13255</name>
</gene>
<dbReference type="KEGG" id="hav:AT03_13255"/>
<dbReference type="RefSeq" id="WP_025796643.1">
    <property type="nucleotide sequence ID" value="NZ_CP009706.1"/>
</dbReference>
<dbReference type="HOGENOM" id="CLU_2105201_0_0_6"/>
<sequence>MSNPFRRPYKVLTPAPSTLVNGVIVDGEMVESQANFSVQSIKDTQEIESLEAGRRLTDYRRLYSDTKLQITDDFDMAQPAIVVIDGFNYEVKHREPWQNGIISHYKYYVVRKRDG</sequence>
<evidence type="ECO:0000313" key="1">
    <source>
        <dbReference type="EMBL" id="AIU73266.1"/>
    </source>
</evidence>
<name>A0A097R3F7_HAFAL</name>
<protein>
    <submittedName>
        <fullName evidence="1">Uncharacterized protein</fullName>
    </submittedName>
</protein>
<organism evidence="1 2">
    <name type="scientific">Hafnia alvei FB1</name>
    <dbReference type="NCBI Taxonomy" id="1453496"/>
    <lineage>
        <taxon>Bacteria</taxon>
        <taxon>Pseudomonadati</taxon>
        <taxon>Pseudomonadota</taxon>
        <taxon>Gammaproteobacteria</taxon>
        <taxon>Enterobacterales</taxon>
        <taxon>Hafniaceae</taxon>
        <taxon>Hafnia</taxon>
    </lineage>
</organism>
<dbReference type="PATRIC" id="fig|1453496.5.peg.2699"/>
<dbReference type="Proteomes" id="UP000029986">
    <property type="component" value="Chromosome"/>
</dbReference>
<dbReference type="EMBL" id="CP009706">
    <property type="protein sequence ID" value="AIU73266.1"/>
    <property type="molecule type" value="Genomic_DNA"/>
</dbReference>
<accession>A0A097R3F7</accession>
<dbReference type="OrthoDB" id="8656246at2"/>
<dbReference type="AlphaFoldDB" id="A0A097R3F7"/>
<reference evidence="1 2" key="1">
    <citation type="journal article" date="2014" name="Gut Pathog.">
        <title>Gene clusters of Hafnia alvei strain FB1 important in survival and pathogenesis: a draft genome perspective.</title>
        <authorList>
            <person name="Tan J.Y."/>
            <person name="Yin W.F."/>
            <person name="Chan K.G."/>
        </authorList>
    </citation>
    <scope>NUCLEOTIDE SEQUENCE [LARGE SCALE GENOMIC DNA]</scope>
    <source>
        <strain evidence="1 2">FB1</strain>
    </source>
</reference>
<proteinExistence type="predicted"/>